<dbReference type="PRINTS" id="PR00420">
    <property type="entry name" value="RNGMNOXGNASE"/>
</dbReference>
<accession>A0A5M3ZEY3</accession>
<evidence type="ECO:0000256" key="1">
    <source>
        <dbReference type="ARBA" id="ARBA00004141"/>
    </source>
</evidence>
<dbReference type="Pfam" id="PF07690">
    <property type="entry name" value="MFS_1"/>
    <property type="match status" value="1"/>
</dbReference>
<evidence type="ECO:0000313" key="7">
    <source>
        <dbReference type="EMBL" id="GFF20678.1"/>
    </source>
</evidence>
<dbReference type="InterPro" id="IPR011701">
    <property type="entry name" value="MFS"/>
</dbReference>
<reference evidence="7 8" key="1">
    <citation type="submission" date="2020-01" db="EMBL/GenBank/DDBJ databases">
        <title>Aspergillus terreus IFO 6365 whole genome shotgun sequence.</title>
        <authorList>
            <person name="Kanamasa S."/>
            <person name="Takahashi H."/>
        </authorList>
    </citation>
    <scope>NUCLEOTIDE SEQUENCE [LARGE SCALE GENOMIC DNA]</scope>
    <source>
        <strain evidence="7 8">IFO 6365</strain>
    </source>
</reference>
<proteinExistence type="inferred from homology"/>
<dbReference type="SUPFAM" id="SSF51905">
    <property type="entry name" value="FAD/NAD(P)-binding domain"/>
    <property type="match status" value="1"/>
</dbReference>
<dbReference type="Gene3D" id="1.20.1250.20">
    <property type="entry name" value="MFS general substrate transporter like domains"/>
    <property type="match status" value="1"/>
</dbReference>
<keyword evidence="8" id="KW-1185">Reference proteome</keyword>
<keyword evidence="3" id="KW-0285">Flavoprotein</keyword>
<keyword evidence="6" id="KW-0503">Monooxygenase</keyword>
<dbReference type="PANTHER" id="PTHR13789:SF187">
    <property type="entry name" value="MONOOXYGENASE"/>
    <property type="match status" value="1"/>
</dbReference>
<dbReference type="AlphaFoldDB" id="A0A5M3ZEY3"/>
<keyword evidence="5" id="KW-0560">Oxidoreductase</keyword>
<dbReference type="SUPFAM" id="SSF103473">
    <property type="entry name" value="MFS general substrate transporter"/>
    <property type="match status" value="1"/>
</dbReference>
<dbReference type="InterPro" id="IPR036259">
    <property type="entry name" value="MFS_trans_sf"/>
</dbReference>
<gene>
    <name evidence="7" type="ORF">ATEIFO6365_0013001200</name>
</gene>
<dbReference type="PROSITE" id="PS50850">
    <property type="entry name" value="MFS"/>
    <property type="match status" value="1"/>
</dbReference>
<keyword evidence="4" id="KW-0274">FAD</keyword>
<evidence type="ECO:0000256" key="5">
    <source>
        <dbReference type="ARBA" id="ARBA00023002"/>
    </source>
</evidence>
<evidence type="ECO:0000256" key="2">
    <source>
        <dbReference type="ARBA" id="ARBA00007992"/>
    </source>
</evidence>
<dbReference type="InterPro" id="IPR020846">
    <property type="entry name" value="MFS_dom"/>
</dbReference>
<dbReference type="SUPFAM" id="SSF54373">
    <property type="entry name" value="FAD-linked reductases, C-terminal domain"/>
    <property type="match status" value="1"/>
</dbReference>
<evidence type="ECO:0000256" key="4">
    <source>
        <dbReference type="ARBA" id="ARBA00022827"/>
    </source>
</evidence>
<dbReference type="EMBL" id="BLJY01000013">
    <property type="protein sequence ID" value="GFF20678.1"/>
    <property type="molecule type" value="Genomic_DNA"/>
</dbReference>
<dbReference type="GO" id="GO:0071949">
    <property type="term" value="F:FAD binding"/>
    <property type="evidence" value="ECO:0007669"/>
    <property type="project" value="InterPro"/>
</dbReference>
<evidence type="ECO:0000256" key="6">
    <source>
        <dbReference type="ARBA" id="ARBA00023033"/>
    </source>
</evidence>
<dbReference type="Gene3D" id="3.50.50.60">
    <property type="entry name" value="FAD/NAD(P)-binding domain"/>
    <property type="match status" value="1"/>
</dbReference>
<protein>
    <submittedName>
        <fullName evidence="7">Cycloheximide resistance protein</fullName>
    </submittedName>
</protein>
<dbReference type="InterPro" id="IPR050493">
    <property type="entry name" value="FAD-dep_Monooxygenase_BioMet"/>
</dbReference>
<dbReference type="InterPro" id="IPR036188">
    <property type="entry name" value="FAD/NAD-bd_sf"/>
</dbReference>
<comment type="caution">
    <text evidence="7">The sequence shown here is derived from an EMBL/GenBank/DDBJ whole genome shotgun (WGS) entry which is preliminary data.</text>
</comment>
<dbReference type="GO" id="GO:0016020">
    <property type="term" value="C:membrane"/>
    <property type="evidence" value="ECO:0007669"/>
    <property type="project" value="UniProtKB-SubCell"/>
</dbReference>
<dbReference type="Pfam" id="PF01494">
    <property type="entry name" value="FAD_binding_3"/>
    <property type="match status" value="1"/>
</dbReference>
<evidence type="ECO:0000256" key="3">
    <source>
        <dbReference type="ARBA" id="ARBA00022630"/>
    </source>
</evidence>
<dbReference type="VEuPathDB" id="FungiDB:ATEG_09503"/>
<dbReference type="InterPro" id="IPR002938">
    <property type="entry name" value="FAD-bd"/>
</dbReference>
<dbReference type="OrthoDB" id="2585655at2759"/>
<organism evidence="7 8">
    <name type="scientific">Aspergillus terreus</name>
    <dbReference type="NCBI Taxonomy" id="33178"/>
    <lineage>
        <taxon>Eukaryota</taxon>
        <taxon>Fungi</taxon>
        <taxon>Dikarya</taxon>
        <taxon>Ascomycota</taxon>
        <taxon>Pezizomycotina</taxon>
        <taxon>Eurotiomycetes</taxon>
        <taxon>Eurotiomycetidae</taxon>
        <taxon>Eurotiales</taxon>
        <taxon>Aspergillaceae</taxon>
        <taxon>Aspergillus</taxon>
        <taxon>Aspergillus subgen. Circumdati</taxon>
    </lineage>
</organism>
<sequence length="961" mass="106706">MSANTAQSGLTSVESDIRVIIVGAGFAGLGTAIECHRQGFSVTIYERFPELKPLGDIISFGRNGGRIFARWGSVVDRMLPVSINLEKHGFHIHKYTGEHVHTQASLPFDRQAPTINGHRGELHEILFNYARDDLKIPIHLGCEVTGYFESSSGAGIQLATGEKVYGDVVIGSDGLHSKARSLVLGSETKLQSSGYAVYRAWFSNKDILADPLTRHLSENGDTFNGWIGPDVHFLVSTLKGGRDVCWVLTHKDTSKPAGRWSLPGKLTDVYEIFKDWDPLCTRIVSKTPESSLIDWKLMWQDPLPTWISTEGRIALAGDSAHAFLPTSAQGATQALEDGVTIAVCLKRAGKDRIPDALRAFEKIRYDRVQKVQETGRSTRDKWHTANWDDVKRDPKTIELPREDWILNHDAEGHANTMPGYLIMAFGILELILSYQDSNEDHDEETSESAKGQHQRRGIVLLPQWRKDFILLIVSLLSSVVGAYGPMLGPGFVDIAEDLGVSVNEISQATSYLVLAIGLGLLVSNPLAKCYGKRPVYLIAGLILFASSIWGALTHNYKSFLACRLVGGLGMGPFEVLVQCTIGDLYFVHERATRIAFWNLFLGTGIAAGPIVSAYIIQYSGYRWTFGTCAFFYGVLTVALFFFAPETAYVREDSSSRSSTDQLPRVEHPEVKGASVEDSPRQGSETIQDIEREPQQQTLEQQPSGQPLVTQRKGSYWRSLRVYTGTYSNASFLKVMSRPFILFLYPGILWAFLIWGTTITFTIVFSYVNGVIFTEPPYNFSVSQVGLINISPLVLSIIAEVISGPLCDMICVNLTKKNNGFYEPEFRLVLISLGFILGVAGFYGFGATIHYQTHWTGPVLTYGLVNASLAVCSTCVFGYIIDAYNALGEEAFVAVNARNFLSFGVLYFINEWLAKDGVLEVFIVLGSLFVFTSLLTIPLWIFGKRFRAKTDRIVWLKNYMKD</sequence>
<comment type="subcellular location">
    <subcellularLocation>
        <location evidence="1">Membrane</location>
        <topology evidence="1">Multi-pass membrane protein</topology>
    </subcellularLocation>
</comment>
<dbReference type="GO" id="GO:0004497">
    <property type="term" value="F:monooxygenase activity"/>
    <property type="evidence" value="ECO:0007669"/>
    <property type="project" value="UniProtKB-KW"/>
</dbReference>
<comment type="similarity">
    <text evidence="2">Belongs to the paxM FAD-dependent monooxygenase family.</text>
</comment>
<evidence type="ECO:0000313" key="8">
    <source>
        <dbReference type="Proteomes" id="UP000452235"/>
    </source>
</evidence>
<dbReference type="Proteomes" id="UP000452235">
    <property type="component" value="Unassembled WGS sequence"/>
</dbReference>
<dbReference type="VEuPathDB" id="FungiDB:ATEG_09502"/>
<dbReference type="GO" id="GO:0022857">
    <property type="term" value="F:transmembrane transporter activity"/>
    <property type="evidence" value="ECO:0007669"/>
    <property type="project" value="InterPro"/>
</dbReference>
<name>A0A5M3ZEY3_ASPTE</name>
<dbReference type="PANTHER" id="PTHR13789">
    <property type="entry name" value="MONOOXYGENASE"/>
    <property type="match status" value="1"/>
</dbReference>